<feature type="region of interest" description="Disordered" evidence="1">
    <location>
        <begin position="138"/>
        <end position="192"/>
    </location>
</feature>
<gene>
    <name evidence="2" type="ORF">F3Y22_tig00112352pilonHSYRG00016</name>
</gene>
<proteinExistence type="predicted"/>
<organism evidence="2 3">
    <name type="scientific">Hibiscus syriacus</name>
    <name type="common">Rose of Sharon</name>
    <dbReference type="NCBI Taxonomy" id="106335"/>
    <lineage>
        <taxon>Eukaryota</taxon>
        <taxon>Viridiplantae</taxon>
        <taxon>Streptophyta</taxon>
        <taxon>Embryophyta</taxon>
        <taxon>Tracheophyta</taxon>
        <taxon>Spermatophyta</taxon>
        <taxon>Magnoliopsida</taxon>
        <taxon>eudicotyledons</taxon>
        <taxon>Gunneridae</taxon>
        <taxon>Pentapetalae</taxon>
        <taxon>rosids</taxon>
        <taxon>malvids</taxon>
        <taxon>Malvales</taxon>
        <taxon>Malvaceae</taxon>
        <taxon>Malvoideae</taxon>
        <taxon>Hibiscus</taxon>
    </lineage>
</organism>
<feature type="region of interest" description="Disordered" evidence="1">
    <location>
        <begin position="39"/>
        <end position="72"/>
    </location>
</feature>
<evidence type="ECO:0000313" key="3">
    <source>
        <dbReference type="Proteomes" id="UP000436088"/>
    </source>
</evidence>
<keyword evidence="3" id="KW-1185">Reference proteome</keyword>
<accession>A0A6A2X0M7</accession>
<dbReference type="EMBL" id="VEPZ02001561">
    <property type="protein sequence ID" value="KAE8667948.1"/>
    <property type="molecule type" value="Genomic_DNA"/>
</dbReference>
<dbReference type="PANTHER" id="PTHR31343">
    <property type="entry name" value="T15D22.8"/>
    <property type="match status" value="1"/>
</dbReference>
<reference evidence="2" key="1">
    <citation type="submission" date="2019-09" db="EMBL/GenBank/DDBJ databases">
        <title>Draft genome information of white flower Hibiscus syriacus.</title>
        <authorList>
            <person name="Kim Y.-M."/>
        </authorList>
    </citation>
    <scope>NUCLEOTIDE SEQUENCE [LARGE SCALE GENOMIC DNA]</scope>
    <source>
        <strain evidence="2">YM2019G1</strain>
    </source>
</reference>
<dbReference type="Pfam" id="PF05623">
    <property type="entry name" value="DUF789"/>
    <property type="match status" value="1"/>
</dbReference>
<evidence type="ECO:0000313" key="2">
    <source>
        <dbReference type="EMBL" id="KAE8667948.1"/>
    </source>
</evidence>
<evidence type="ECO:0000256" key="1">
    <source>
        <dbReference type="SAM" id="MobiDB-lite"/>
    </source>
</evidence>
<feature type="compositionally biased region" description="Polar residues" evidence="1">
    <location>
        <begin position="57"/>
        <end position="72"/>
    </location>
</feature>
<dbReference type="OrthoDB" id="784906at2759"/>
<protein>
    <submittedName>
        <fullName evidence="2">Drought-responsive family protein</fullName>
    </submittedName>
</protein>
<sequence>MSSPPDVVPFSTRRGRWSRFNNLPPKLIRQLKRQRLEQRPLVPNRLMADNRTDQQEHTASSTSSPVDKSDNNPTNWDLFLEFTTPVVRAQHIPMDLWKAFEEWSAYGAGIPLLLNGTCPVTQYYVPFLSAIQLYIDPSRPPSQRKPGEESNTESSRETTSRNGSNNAVQGAQSHIETRDRPSQGSSISETNMQNPPGQLVFEYFEHALPFTREPLACKISDLASRFPALTRYRSCDLLPSSWISEAWYPIYRIPTGPTMKTMDTCFLTYHCLSTQSPGTETDCLPFRGFNIREFSDAEMSSKLPLPTLGVAFYKFQVSLWDTANINTSPKVDSLWKEADNWLRCLQVYHPDFIFFLDHRR</sequence>
<dbReference type="AlphaFoldDB" id="A0A6A2X0M7"/>
<dbReference type="PANTHER" id="PTHR31343:SF8">
    <property type="entry name" value="OS07G0246600 PROTEIN"/>
    <property type="match status" value="1"/>
</dbReference>
<feature type="compositionally biased region" description="Polar residues" evidence="1">
    <location>
        <begin position="182"/>
        <end position="192"/>
    </location>
</feature>
<comment type="caution">
    <text evidence="2">The sequence shown here is derived from an EMBL/GenBank/DDBJ whole genome shotgun (WGS) entry which is preliminary data.</text>
</comment>
<name>A0A6A2X0M7_HIBSY</name>
<dbReference type="Proteomes" id="UP000436088">
    <property type="component" value="Unassembled WGS sequence"/>
</dbReference>
<dbReference type="InterPro" id="IPR008507">
    <property type="entry name" value="DUF789"/>
</dbReference>